<organism evidence="2 3">
    <name type="scientific">Schizosaccharomyces cryophilus (strain OY26 / ATCC MYA-4695 / CBS 11777 / NBRC 106824 / NRRL Y48691)</name>
    <name type="common">Fission yeast</name>
    <dbReference type="NCBI Taxonomy" id="653667"/>
    <lineage>
        <taxon>Eukaryota</taxon>
        <taxon>Fungi</taxon>
        <taxon>Dikarya</taxon>
        <taxon>Ascomycota</taxon>
        <taxon>Taphrinomycotina</taxon>
        <taxon>Schizosaccharomycetes</taxon>
        <taxon>Schizosaccharomycetales</taxon>
        <taxon>Schizosaccharomycetaceae</taxon>
        <taxon>Schizosaccharomyces</taxon>
    </lineage>
</organism>
<dbReference type="OrthoDB" id="5409335at2759"/>
<evidence type="ECO:0000313" key="2">
    <source>
        <dbReference type="EMBL" id="EPY52712.1"/>
    </source>
</evidence>
<reference evidence="2 3" key="1">
    <citation type="journal article" date="2011" name="Science">
        <title>Comparative functional genomics of the fission yeasts.</title>
        <authorList>
            <person name="Rhind N."/>
            <person name="Chen Z."/>
            <person name="Yassour M."/>
            <person name="Thompson D.A."/>
            <person name="Haas B.J."/>
            <person name="Habib N."/>
            <person name="Wapinski I."/>
            <person name="Roy S."/>
            <person name="Lin M.F."/>
            <person name="Heiman D.I."/>
            <person name="Young S.K."/>
            <person name="Furuya K."/>
            <person name="Guo Y."/>
            <person name="Pidoux A."/>
            <person name="Chen H.M."/>
            <person name="Robbertse B."/>
            <person name="Goldberg J.M."/>
            <person name="Aoki K."/>
            <person name="Bayne E.H."/>
            <person name="Berlin A.M."/>
            <person name="Desjardins C.A."/>
            <person name="Dobbs E."/>
            <person name="Dukaj L."/>
            <person name="Fan L."/>
            <person name="FitzGerald M.G."/>
            <person name="French C."/>
            <person name="Gujja S."/>
            <person name="Hansen K."/>
            <person name="Keifenheim D."/>
            <person name="Levin J.Z."/>
            <person name="Mosher R.A."/>
            <person name="Mueller C.A."/>
            <person name="Pfiffner J."/>
            <person name="Priest M."/>
            <person name="Russ C."/>
            <person name="Smialowska A."/>
            <person name="Swoboda P."/>
            <person name="Sykes S.M."/>
            <person name="Vaughn M."/>
            <person name="Vengrova S."/>
            <person name="Yoder R."/>
            <person name="Zeng Q."/>
            <person name="Allshire R."/>
            <person name="Baulcombe D."/>
            <person name="Birren B.W."/>
            <person name="Brown W."/>
            <person name="Ekwall K."/>
            <person name="Kellis M."/>
            <person name="Leatherwood J."/>
            <person name="Levin H."/>
            <person name="Margalit H."/>
            <person name="Martienssen R."/>
            <person name="Nieduszynski C.A."/>
            <person name="Spatafora J.W."/>
            <person name="Friedman N."/>
            <person name="Dalgaard J.Z."/>
            <person name="Baumann P."/>
            <person name="Niki H."/>
            <person name="Regev A."/>
            <person name="Nusbaum C."/>
        </authorList>
    </citation>
    <scope>NUCLEOTIDE SEQUENCE [LARGE SCALE GENOMIC DNA]</scope>
    <source>
        <strain evidence="3">OY26 / ATCC MYA-4695 / CBS 11777 / NBRC 106824 / NRRL Y48691</strain>
    </source>
</reference>
<protein>
    <submittedName>
        <fullName evidence="2">Uncharacterized protein</fullName>
    </submittedName>
</protein>
<feature type="region of interest" description="Disordered" evidence="1">
    <location>
        <begin position="175"/>
        <end position="194"/>
    </location>
</feature>
<dbReference type="HOGENOM" id="CLU_1082429_0_0_1"/>
<dbReference type="AlphaFoldDB" id="S9X6I6"/>
<dbReference type="Proteomes" id="UP000015464">
    <property type="component" value="Unassembled WGS sequence"/>
</dbReference>
<dbReference type="GeneID" id="25036356"/>
<name>S9X6I6_SCHCR</name>
<evidence type="ECO:0000256" key="1">
    <source>
        <dbReference type="SAM" id="MobiDB-lite"/>
    </source>
</evidence>
<dbReference type="EMBL" id="KE546989">
    <property type="protein sequence ID" value="EPY52712.1"/>
    <property type="molecule type" value="Genomic_DNA"/>
</dbReference>
<gene>
    <name evidence="2" type="ORF">SPOG_02032</name>
</gene>
<accession>S9X6I6</accession>
<sequence>MIHPSFPIDKGLRRELMEHLIDILHQRCKDIPGTQLYVLAFSFDRFAQIKSSTLQVYIQHYQQKFESYNATLPHMALPYMHPSFLTNSSSQHVKSPIAGPFATNITFSTPSPSSSSSTPSSIDFQSASAFQDTHFKQRLPFPQPLSFSSSFQDPSPYSSFVNPSIETRSSFFPIPSNTESIHKEPPSESYLEGEDCSASYNSNYTDQFFFFNDHDLTFPTEAVFPTSPFMQNEDSSAFLLIP</sequence>
<proteinExistence type="predicted"/>
<dbReference type="OMA" id="RDPSHEI"/>
<dbReference type="RefSeq" id="XP_013022590.1">
    <property type="nucleotide sequence ID" value="XM_013167136.1"/>
</dbReference>
<evidence type="ECO:0000313" key="3">
    <source>
        <dbReference type="Proteomes" id="UP000015464"/>
    </source>
</evidence>
<keyword evidence="3" id="KW-1185">Reference proteome</keyword>